<organism evidence="8 9">
    <name type="scientific">Stephania yunnanensis</name>
    <dbReference type="NCBI Taxonomy" id="152371"/>
    <lineage>
        <taxon>Eukaryota</taxon>
        <taxon>Viridiplantae</taxon>
        <taxon>Streptophyta</taxon>
        <taxon>Embryophyta</taxon>
        <taxon>Tracheophyta</taxon>
        <taxon>Spermatophyta</taxon>
        <taxon>Magnoliopsida</taxon>
        <taxon>Ranunculales</taxon>
        <taxon>Menispermaceae</taxon>
        <taxon>Menispermoideae</taxon>
        <taxon>Cissampelideae</taxon>
        <taxon>Stephania</taxon>
    </lineage>
</organism>
<dbReference type="InterPro" id="IPR054576">
    <property type="entry name" value="At5g48480-like_N"/>
</dbReference>
<dbReference type="PANTHER" id="PTHR34457">
    <property type="entry name" value="EMBRYO DEFECTIVE 2410"/>
    <property type="match status" value="1"/>
</dbReference>
<evidence type="ECO:0000259" key="6">
    <source>
        <dbReference type="Pfam" id="PF04357"/>
    </source>
</evidence>
<keyword evidence="2 5" id="KW-0812">Transmembrane</keyword>
<dbReference type="Gene3D" id="3.10.180.10">
    <property type="entry name" value="2,3-Dihydroxybiphenyl 1,2-Dioxygenase, domain 1"/>
    <property type="match status" value="1"/>
</dbReference>
<dbReference type="Pfam" id="PF04357">
    <property type="entry name" value="TamB"/>
    <property type="match status" value="1"/>
</dbReference>
<feature type="domain" description="Translocation and assembly module TamB C-terminal" evidence="6">
    <location>
        <begin position="1894"/>
        <end position="2287"/>
    </location>
</feature>
<dbReference type="GO" id="GO:0005886">
    <property type="term" value="C:plasma membrane"/>
    <property type="evidence" value="ECO:0007669"/>
    <property type="project" value="InterPro"/>
</dbReference>
<evidence type="ECO:0000256" key="5">
    <source>
        <dbReference type="SAM" id="Phobius"/>
    </source>
</evidence>
<reference evidence="8 9" key="1">
    <citation type="submission" date="2024-01" db="EMBL/GenBank/DDBJ databases">
        <title>Genome assemblies of Stephania.</title>
        <authorList>
            <person name="Yang L."/>
        </authorList>
    </citation>
    <scope>NUCLEOTIDE SEQUENCE [LARGE SCALE GENOMIC DNA]</scope>
    <source>
        <strain evidence="8">YNDBR</strain>
        <tissue evidence="8">Leaf</tissue>
    </source>
</reference>
<gene>
    <name evidence="8" type="ORF">Syun_011260</name>
</gene>
<dbReference type="EMBL" id="JBBNAF010000005">
    <property type="protein sequence ID" value="KAK9141860.1"/>
    <property type="molecule type" value="Genomic_DNA"/>
</dbReference>
<keyword evidence="4 5" id="KW-0472">Membrane</keyword>
<evidence type="ECO:0000256" key="3">
    <source>
        <dbReference type="ARBA" id="ARBA00022989"/>
    </source>
</evidence>
<feature type="domain" description="Glyoxalase At5g48480-like N-terminal" evidence="7">
    <location>
        <begin position="988"/>
        <end position="1045"/>
    </location>
</feature>
<dbReference type="Proteomes" id="UP001420932">
    <property type="component" value="Unassembled WGS sequence"/>
</dbReference>
<evidence type="ECO:0000313" key="8">
    <source>
        <dbReference type="EMBL" id="KAK9141860.1"/>
    </source>
</evidence>
<dbReference type="InterPro" id="IPR007452">
    <property type="entry name" value="TamB_C"/>
</dbReference>
<comment type="caution">
    <text evidence="8">The sequence shown here is derived from an EMBL/GenBank/DDBJ whole genome shotgun (WGS) entry which is preliminary data.</text>
</comment>
<name>A0AAP0JY82_9MAGN</name>
<keyword evidence="9" id="KW-1185">Reference proteome</keyword>
<sequence length="2303" mass="254241">MSIGCLDNPFLGFPLNGSFSNDDSNCISRGKKGNRAPPMVLCLKQDHRTCRGPSFLQFGRRNIVFPLKKQRLCSKFKMNSINERLSGINERFSKINDQFPGRKALVKSFIPSWNEGIILFRCSIFVAVISAVGILLWCGQAKAKRIIEARLLPSVCSMLSEYLQRELNFGKVRSISPLGITLEACSIGPHHEEFSCSEVPSVKLRLRPFMSLQQGKIVIDAVLSRPSVLVAQKEDFSWLGIPYSEGFPQLHTSTEEGIDYRTKTRRAAREEAAASWARLRDEAAREAAEIGYIVPEQVTDSFESDSLKESPVQSTEFARSGSLFGMEEHVHSRDHQCLDTGVDHNTQHANLEKSLGVEYPGSGMKLWSRMTKDPFKRSIKKKYQGKNIFIADYSANRRILERSAVAALGYFQSVCGRKFADPSQWRKPLSSNSYGVSGTMTPVMEGDEHNAESGGKECIASYNKCGPMSMNEDEDKSIKNETLGTDVGNSSGEDKLGAVKKLTNSLPQGGDSMTYNFVRNGLDKDKIDGSMDSTFLTGNPNVGRATDEHLPSSGSLNSLQNQILESLGSRSERRNDLSSAKLGSWLVMHHSIPIWPLHLKPGFPSFSRGFRERLLDFLSGNIHRLKSQMNSKLEDLIAEINEGVDDIQPGGIRKMLPVSLDSVYFTGGTLMLLGYGDREPREMNNVIGHLKFQNHYGRVHVHLSGGCKMWRTDANCKESKDGGWLSTDVFVDLIEQNWHANLNISNLFVPLFERILEIPITWSAGRASGEVHICMSRGENFPNIHGQLDVKGLNFQIYDAPSCFSQTGASLCFRGQRIFLHNAIGWFGDVPLEASGDFGINPEDGEFHLMCQVPSVEVNALMKTFKMKPFLFPLAGSVTSVFNCQGPLDAPVFVGSGIVSRKTANLISAFPVSSASEAVLAGKEAGAVAAFDRVPFSYVSANFTFNTDNCVADLYGIRATLLDGGEIRGAGNAWICPEVVVFTALKPQLVVEASTGSDAVQVYKAAFGAEELKREMHTKRKAEQELPLILKAELKVGSCEFIVADHSEGSPALSGVFNSFNKESSFISVVYQAEMNDTALDVNFSGTLAFNKIMYRYLPSEIQLLPMKIGEVNGETKVSGSLLRPRFDIKWAAPKAEGSFSDARGDIIISHDYITVNSSSVGFDLYTNIQTSYPADYWLKRREGNVDNAAPLIIEGVELDLRMRGFEIFSLMSYYSFDFPRPAHLKATGRIKFQGKVVRPPCTVNPGDFDYTKDVHGMMINDNGKKTSLDGELDATGRPDESFAVEVVGPLRPTAEENALNGTMLSFSLQKGQLRANLYYQPQCSASVEVRHLPLDELELASLRGTIQRAELQLNLQKRKGHGLLSVLRPKFSGLLGEALDMAARWSGDVITVEKTVLEQMNSRYELQGEYVLPGSRDHKATGKEKSGLLERAMSGHLGSVISSMGRWRMRLEVPGAEVSEMLPLARLLSRSKDPAVRSRSKDLFIQTLQSVGLCTESLADLLEVIRMHRTPLDEVILEDTSLPGLAELKGRWHGSLDASGGGNGDTLCCNCAVFVMYSFQLTYDYHFISWEADFDFHGEDWEWGAYKTQRVLAVGAYSNNDGLRLEKIFIQRDNATIHADGTILGPKSNLHFAVLNFPVGLVPTLVQVIESSAAELLHSLRQFLTPIKGILHMEGDLRGSLAKPECDVQVRLLDGAIGGIDLGRAEVVASLTSTSRFLFKANFEPIIQSGHVNIQGSVPVTSIQNSILPEEDGENDKAKSRWVPGWAKVGESVDEAVEKKALRERNEEGWDIQLAESLKGLNWNILDAGEVRVDADIKDGGMMLLTAVCPYASWLHGNADIMLQVRGTVEQPVLDGSASFHRASISSPVLRKPLTNFGGTVQVKSNRLCIGSLESRVSRRGKLCVKGNLPLRTSEAFPDDKIDLKCEVLEVRAKNVFSGQVDSVMQVTGSIVEPNISGMIKLSHGEAYLPHDKGSGTAMITRWASNRSSLSTRGYSQIATPGNATKFFSAEPIFGYTMKCEQAEVEEKMEQTNGKPRADVRLTDLKLLLGPELRIVYPLILNFAVSGELELNGVAHPKWIKPKGVLTFDNGDVNLVATQVRLKREYPNMAKFEPDLGLDPVLDLALVGSEWQLKIQGRASNWQDNLVVTSTRSVEQDALSPTEAARVFESQLVESILEGNGQLAFKKLATATLETLMPRIEGKGEFGHARWRLVYAPQIPSLLSLDPTVDPFKSLANNISSGTEVEVQLGKRLQASMVRQMKDSEMATQWTLIYQLTSRLRLLLQSAPSKRLLFEYSATSQN</sequence>
<dbReference type="GO" id="GO:0009306">
    <property type="term" value="P:protein secretion"/>
    <property type="evidence" value="ECO:0007669"/>
    <property type="project" value="InterPro"/>
</dbReference>
<keyword evidence="3 5" id="KW-1133">Transmembrane helix</keyword>
<dbReference type="InterPro" id="IPR053022">
    <property type="entry name" value="Chloroplast_translocon_comp"/>
</dbReference>
<dbReference type="Pfam" id="PF22656">
    <property type="entry name" value="At5g48480-like_N"/>
    <property type="match status" value="1"/>
</dbReference>
<feature type="transmembrane region" description="Helical" evidence="5">
    <location>
        <begin position="118"/>
        <end position="137"/>
    </location>
</feature>
<accession>A0AAP0JY82</accession>
<proteinExistence type="predicted"/>
<evidence type="ECO:0000259" key="7">
    <source>
        <dbReference type="Pfam" id="PF22656"/>
    </source>
</evidence>
<evidence type="ECO:0000256" key="2">
    <source>
        <dbReference type="ARBA" id="ARBA00022692"/>
    </source>
</evidence>
<protein>
    <submittedName>
        <fullName evidence="8">Uncharacterized protein</fullName>
    </submittedName>
</protein>
<comment type="subcellular location">
    <subcellularLocation>
        <location evidence="1">Membrane</location>
        <topology evidence="1">Single-pass membrane protein</topology>
    </subcellularLocation>
</comment>
<dbReference type="PANTHER" id="PTHR34457:SF3">
    <property type="entry name" value="PROTEIN TIC236, CHLOROPLASTIC"/>
    <property type="match status" value="1"/>
</dbReference>
<dbReference type="InterPro" id="IPR029068">
    <property type="entry name" value="Glyas_Bleomycin-R_OHBP_Dase"/>
</dbReference>
<evidence type="ECO:0000256" key="1">
    <source>
        <dbReference type="ARBA" id="ARBA00004167"/>
    </source>
</evidence>
<evidence type="ECO:0000313" key="9">
    <source>
        <dbReference type="Proteomes" id="UP001420932"/>
    </source>
</evidence>
<evidence type="ECO:0000256" key="4">
    <source>
        <dbReference type="ARBA" id="ARBA00023136"/>
    </source>
</evidence>